<dbReference type="AlphaFoldDB" id="A0A642V783"/>
<dbReference type="PROSITE" id="PS50005">
    <property type="entry name" value="TPR"/>
    <property type="match status" value="1"/>
</dbReference>
<comment type="caution">
    <text evidence="2">The sequence shown here is derived from an EMBL/GenBank/DDBJ whole genome shotgun (WGS) entry which is preliminary data.</text>
</comment>
<dbReference type="PANTHER" id="PTHR45588:SF1">
    <property type="entry name" value="WW DOMAIN-CONTAINING PROTEIN"/>
    <property type="match status" value="1"/>
</dbReference>
<name>A0A642V783_9ASCO</name>
<dbReference type="InterPro" id="IPR011990">
    <property type="entry name" value="TPR-like_helical_dom_sf"/>
</dbReference>
<sequence>MGSFRAIEWERDRQNMTGIEKIAASDEYFDLGKNVSMPIRTRGEDSQVWFDRGLAWAYGFNHEEAAKCFQQVVAHDPEAAMGYWGIAYALGPNYNKSWWAFDPKELKANVERGKRAIEEGKKVAREPLEKRLIEAIERRFHQDDFKASNDAYGEAMRKIYQEFNGEKDLNLISLTADAVMNTAVRKLFESGSGKPILSSPVFEIKDILERGMKEPGAMKHPGVLHFYIHLMEMSETPEAALVASDNLRQLVPDSGHIHHMPSHIYVLVGEYRRSVDTNINSTLVDDKFFHKVGGKNFYSFYRLHDYHSLIYAAMLAGLSKTALESCDRMESTITEDLLRLDSPPMANWMEFFLAVRVHVLIRFGMWKKLKELPIPEDKDLYCVTVAMTYYGKAIAHAATGQVTQAETEKTNFLQAADRVPPTRLDFPNRIVDVLKVARAMLDGEIEYRKGNYKKAFESLRLAVHHDDNLHYTEPWGWMLPTRHSLAALLLEQNHAEEAATLYAEDLGLQPGITRAHQHPNNVWALHGYHECMVRLGRTAEANIIEKQLRVVQAAADFPIDSSCLCRLETKSCCKN</sequence>
<keyword evidence="1" id="KW-0802">TPR repeat</keyword>
<proteinExistence type="predicted"/>
<organism evidence="2 3">
    <name type="scientific">Trichomonascus ciferrii</name>
    <dbReference type="NCBI Taxonomy" id="44093"/>
    <lineage>
        <taxon>Eukaryota</taxon>
        <taxon>Fungi</taxon>
        <taxon>Dikarya</taxon>
        <taxon>Ascomycota</taxon>
        <taxon>Saccharomycotina</taxon>
        <taxon>Dipodascomycetes</taxon>
        <taxon>Dipodascales</taxon>
        <taxon>Trichomonascaceae</taxon>
        <taxon>Trichomonascus</taxon>
        <taxon>Trichomonascus ciferrii complex</taxon>
    </lineage>
</organism>
<dbReference type="OrthoDB" id="414774at2759"/>
<evidence type="ECO:0000313" key="3">
    <source>
        <dbReference type="Proteomes" id="UP000761534"/>
    </source>
</evidence>
<keyword evidence="3" id="KW-1185">Reference proteome</keyword>
<dbReference type="SUPFAM" id="SSF48452">
    <property type="entry name" value="TPR-like"/>
    <property type="match status" value="2"/>
</dbReference>
<reference evidence="2" key="1">
    <citation type="journal article" date="2019" name="G3 (Bethesda)">
        <title>Genome Assemblies of Two Rare Opportunistic Yeast Pathogens: Diutina rugosa (syn. Candida rugosa) and Trichomonascus ciferrii (syn. Candida ciferrii).</title>
        <authorList>
            <person name="Mixao V."/>
            <person name="Saus E."/>
            <person name="Hansen A.P."/>
            <person name="Lass-Florl C."/>
            <person name="Gabaldon T."/>
        </authorList>
    </citation>
    <scope>NUCLEOTIDE SEQUENCE</scope>
    <source>
        <strain evidence="2">CBS 4856</strain>
    </source>
</reference>
<gene>
    <name evidence="2" type="ORF">TRICI_001956</name>
</gene>
<dbReference type="SMART" id="SM00028">
    <property type="entry name" value="TPR"/>
    <property type="match status" value="2"/>
</dbReference>
<feature type="repeat" description="TPR" evidence="1">
    <location>
        <begin position="46"/>
        <end position="79"/>
    </location>
</feature>
<accession>A0A642V783</accession>
<protein>
    <recommendedName>
        <fullName evidence="4">TPR domain protein</fullName>
    </recommendedName>
</protein>
<dbReference type="EMBL" id="SWFS01000131">
    <property type="protein sequence ID" value="KAA8915942.1"/>
    <property type="molecule type" value="Genomic_DNA"/>
</dbReference>
<dbReference type="InterPro" id="IPR019734">
    <property type="entry name" value="TPR_rpt"/>
</dbReference>
<dbReference type="Gene3D" id="1.25.40.10">
    <property type="entry name" value="Tetratricopeptide repeat domain"/>
    <property type="match status" value="1"/>
</dbReference>
<dbReference type="Proteomes" id="UP000761534">
    <property type="component" value="Unassembled WGS sequence"/>
</dbReference>
<dbReference type="PANTHER" id="PTHR45588">
    <property type="entry name" value="TPR DOMAIN-CONTAINING PROTEIN"/>
    <property type="match status" value="1"/>
</dbReference>
<evidence type="ECO:0008006" key="4">
    <source>
        <dbReference type="Google" id="ProtNLM"/>
    </source>
</evidence>
<evidence type="ECO:0000256" key="1">
    <source>
        <dbReference type="PROSITE-ProRule" id="PRU00339"/>
    </source>
</evidence>
<dbReference type="VEuPathDB" id="FungiDB:TRICI_001956"/>
<evidence type="ECO:0000313" key="2">
    <source>
        <dbReference type="EMBL" id="KAA8915942.1"/>
    </source>
</evidence>